<keyword evidence="3" id="KW-0812">Transmembrane</keyword>
<evidence type="ECO:0000256" key="1">
    <source>
        <dbReference type="ARBA" id="ARBA00044504"/>
    </source>
</evidence>
<sequence>MAGDHLQVLDALDTAKTQLYHFTTILIAGMGLFTDAYDLFSISLITKLLGRIYYTTNLNAPKPGTLPPKVSSALTGVALVGTLTGKLFFGWLGDKIVCSIAPCLSFSKSPKGGFGILTSCIVALIVSVTFDHAYNKPTYAENAAAICGAIGGGSCFATAANAGDVIDRAAMDGTAGPYGNRRGTHDRHDRPGRGEFKRGGQGGYAARAAAAAGCRAAVQAIGVLIGWPSPIVGSPHHRPRRHSR</sequence>
<feature type="transmembrane region" description="Helical" evidence="3">
    <location>
        <begin position="20"/>
        <end position="49"/>
    </location>
</feature>
<dbReference type="AlphaFoldDB" id="A0A8X8ZT43"/>
<keyword evidence="5" id="KW-1185">Reference proteome</keyword>
<reference evidence="4" key="1">
    <citation type="submission" date="2018-01" db="EMBL/GenBank/DDBJ databases">
        <authorList>
            <person name="Mao J.F."/>
        </authorList>
    </citation>
    <scope>NUCLEOTIDE SEQUENCE</scope>
    <source>
        <strain evidence="4">Huo1</strain>
        <tissue evidence="4">Leaf</tissue>
    </source>
</reference>
<reference evidence="4" key="2">
    <citation type="submission" date="2020-08" db="EMBL/GenBank/DDBJ databases">
        <title>Plant Genome Project.</title>
        <authorList>
            <person name="Zhang R.-G."/>
        </authorList>
    </citation>
    <scope>NUCLEOTIDE SEQUENCE</scope>
    <source>
        <strain evidence="4">Huo1</strain>
        <tissue evidence="4">Leaf</tissue>
    </source>
</reference>
<comment type="caution">
    <text evidence="4">The sequence shown here is derived from an EMBL/GenBank/DDBJ whole genome shotgun (WGS) entry which is preliminary data.</text>
</comment>
<dbReference type="Proteomes" id="UP000298416">
    <property type="component" value="Unassembled WGS sequence"/>
</dbReference>
<name>A0A8X8ZT43_SALSN</name>
<feature type="transmembrane region" description="Helical" evidence="3">
    <location>
        <begin position="70"/>
        <end position="92"/>
    </location>
</feature>
<comment type="similarity">
    <text evidence="1">Belongs to the major facilitator superfamily. Phosphate:H(+) symporter (TC 2.A.1.9) family.</text>
</comment>
<protein>
    <submittedName>
        <fullName evidence="4">Uncharacterized protein</fullName>
    </submittedName>
</protein>
<gene>
    <name evidence="4" type="ORF">SASPL_123120</name>
</gene>
<feature type="transmembrane region" description="Helical" evidence="3">
    <location>
        <begin position="112"/>
        <end position="130"/>
    </location>
</feature>
<dbReference type="Gene3D" id="1.20.1250.20">
    <property type="entry name" value="MFS general substrate transporter like domains"/>
    <property type="match status" value="1"/>
</dbReference>
<proteinExistence type="inferred from homology"/>
<dbReference type="EMBL" id="PNBA02000008">
    <property type="protein sequence ID" value="KAG6415706.1"/>
    <property type="molecule type" value="Genomic_DNA"/>
</dbReference>
<feature type="compositionally biased region" description="Basic and acidic residues" evidence="2">
    <location>
        <begin position="186"/>
        <end position="198"/>
    </location>
</feature>
<evidence type="ECO:0000256" key="2">
    <source>
        <dbReference type="SAM" id="MobiDB-lite"/>
    </source>
</evidence>
<dbReference type="InterPro" id="IPR036259">
    <property type="entry name" value="MFS_trans_sf"/>
</dbReference>
<evidence type="ECO:0000313" key="5">
    <source>
        <dbReference type="Proteomes" id="UP000298416"/>
    </source>
</evidence>
<evidence type="ECO:0000313" key="4">
    <source>
        <dbReference type="EMBL" id="KAG6415706.1"/>
    </source>
</evidence>
<evidence type="ECO:0000256" key="3">
    <source>
        <dbReference type="SAM" id="Phobius"/>
    </source>
</evidence>
<organism evidence="4">
    <name type="scientific">Salvia splendens</name>
    <name type="common">Scarlet sage</name>
    <dbReference type="NCBI Taxonomy" id="180675"/>
    <lineage>
        <taxon>Eukaryota</taxon>
        <taxon>Viridiplantae</taxon>
        <taxon>Streptophyta</taxon>
        <taxon>Embryophyta</taxon>
        <taxon>Tracheophyta</taxon>
        <taxon>Spermatophyta</taxon>
        <taxon>Magnoliopsida</taxon>
        <taxon>eudicotyledons</taxon>
        <taxon>Gunneridae</taxon>
        <taxon>Pentapetalae</taxon>
        <taxon>asterids</taxon>
        <taxon>lamiids</taxon>
        <taxon>Lamiales</taxon>
        <taxon>Lamiaceae</taxon>
        <taxon>Nepetoideae</taxon>
        <taxon>Mentheae</taxon>
        <taxon>Salviinae</taxon>
        <taxon>Salvia</taxon>
        <taxon>Salvia subgen. Calosphace</taxon>
        <taxon>core Calosphace</taxon>
    </lineage>
</organism>
<keyword evidence="3" id="KW-1133">Transmembrane helix</keyword>
<accession>A0A8X8ZT43</accession>
<feature type="region of interest" description="Disordered" evidence="2">
    <location>
        <begin position="174"/>
        <end position="200"/>
    </location>
</feature>
<keyword evidence="3" id="KW-0472">Membrane</keyword>